<dbReference type="EMBL" id="ATLV01012248">
    <property type="status" value="NOT_ANNOTATED_CDS"/>
    <property type="molecule type" value="Genomic_DNA"/>
</dbReference>
<organism evidence="1">
    <name type="scientific">Anopheles sinensis</name>
    <name type="common">Mosquito</name>
    <dbReference type="NCBI Taxonomy" id="74873"/>
    <lineage>
        <taxon>Eukaryota</taxon>
        <taxon>Metazoa</taxon>
        <taxon>Ecdysozoa</taxon>
        <taxon>Arthropoda</taxon>
        <taxon>Hexapoda</taxon>
        <taxon>Insecta</taxon>
        <taxon>Pterygota</taxon>
        <taxon>Neoptera</taxon>
        <taxon>Endopterygota</taxon>
        <taxon>Diptera</taxon>
        <taxon>Nematocera</taxon>
        <taxon>Culicoidea</taxon>
        <taxon>Culicidae</taxon>
        <taxon>Anophelinae</taxon>
        <taxon>Anopheles</taxon>
    </lineage>
</organism>
<keyword evidence="3" id="KW-1185">Reference proteome</keyword>
<gene>
    <name evidence="1" type="ORF">ZHAS_00003367</name>
</gene>
<reference evidence="2" key="2">
    <citation type="submission" date="2020-05" db="UniProtKB">
        <authorList>
            <consortium name="EnsemblMetazoa"/>
        </authorList>
    </citation>
    <scope>IDENTIFICATION</scope>
</reference>
<dbReference type="AlphaFoldDB" id="A0A084VE57"/>
<dbReference type="EnsemblMetazoa" id="ASIC003367-RA">
    <property type="protein sequence ID" value="ASIC003367-PA"/>
    <property type="gene ID" value="ASIC003367"/>
</dbReference>
<evidence type="ECO:0000313" key="3">
    <source>
        <dbReference type="Proteomes" id="UP000030765"/>
    </source>
</evidence>
<evidence type="ECO:0000313" key="1">
    <source>
        <dbReference type="EMBL" id="KFB36251.1"/>
    </source>
</evidence>
<sequence>MNAYILFRLPALAERWRSPLPPGSGYGVNALQRFRSLRSDEQRAGRVPVLHESTTLVNDTGSDRFWGEPEPGPEDMWTNACGGWM</sequence>
<name>A0A084VE57_ANOSI</name>
<protein>
    <submittedName>
        <fullName evidence="1 2">CheY-like two-component hybrid sensor and regulator</fullName>
    </submittedName>
</protein>
<evidence type="ECO:0000313" key="2">
    <source>
        <dbReference type="EnsemblMetazoa" id="ASIC003367-PA"/>
    </source>
</evidence>
<accession>A0A084VE57</accession>
<proteinExistence type="predicted"/>
<dbReference type="EMBL" id="KE524775">
    <property type="protein sequence ID" value="KFB36251.1"/>
    <property type="molecule type" value="Genomic_DNA"/>
</dbReference>
<dbReference type="Proteomes" id="UP000030765">
    <property type="component" value="Unassembled WGS sequence"/>
</dbReference>
<dbReference type="VEuPathDB" id="VectorBase:ASIC003367"/>
<reference evidence="1 3" key="1">
    <citation type="journal article" date="2014" name="BMC Genomics">
        <title>Genome sequence of Anopheles sinensis provides insight into genetics basis of mosquito competence for malaria parasites.</title>
        <authorList>
            <person name="Zhou D."/>
            <person name="Zhang D."/>
            <person name="Ding G."/>
            <person name="Shi L."/>
            <person name="Hou Q."/>
            <person name="Ye Y."/>
            <person name="Xu Y."/>
            <person name="Zhou H."/>
            <person name="Xiong C."/>
            <person name="Li S."/>
            <person name="Yu J."/>
            <person name="Hong S."/>
            <person name="Yu X."/>
            <person name="Zou P."/>
            <person name="Chen C."/>
            <person name="Chang X."/>
            <person name="Wang W."/>
            <person name="Lv Y."/>
            <person name="Sun Y."/>
            <person name="Ma L."/>
            <person name="Shen B."/>
            <person name="Zhu C."/>
        </authorList>
    </citation>
    <scope>NUCLEOTIDE SEQUENCE [LARGE SCALE GENOMIC DNA]</scope>
</reference>